<dbReference type="GO" id="GO:0004622">
    <property type="term" value="F:phosphatidylcholine lysophospholipase activity"/>
    <property type="evidence" value="ECO:0007669"/>
    <property type="project" value="TreeGrafter"/>
</dbReference>
<dbReference type="eggNOG" id="COG2755">
    <property type="taxonomic scope" value="Bacteria"/>
</dbReference>
<evidence type="ECO:0000313" key="3">
    <source>
        <dbReference type="Proteomes" id="UP000006786"/>
    </source>
</evidence>
<accession>K2M999</accession>
<gene>
    <name evidence="2" type="ORF">NA2_12314</name>
</gene>
<dbReference type="CDD" id="cd01822">
    <property type="entry name" value="Lysophospholipase_L1_like"/>
    <property type="match status" value="1"/>
</dbReference>
<feature type="domain" description="SGNH hydrolase-type esterase" evidence="1">
    <location>
        <begin position="42"/>
        <end position="201"/>
    </location>
</feature>
<dbReference type="InterPro" id="IPR013830">
    <property type="entry name" value="SGNH_hydro"/>
</dbReference>
<dbReference type="InterPro" id="IPR036514">
    <property type="entry name" value="SGNH_hydro_sf"/>
</dbReference>
<evidence type="ECO:0000313" key="2">
    <source>
        <dbReference type="EMBL" id="EKF18681.1"/>
    </source>
</evidence>
<dbReference type="EMBL" id="AMRM01000012">
    <property type="protein sequence ID" value="EKF18681.1"/>
    <property type="molecule type" value="Genomic_DNA"/>
</dbReference>
<reference evidence="2 3" key="1">
    <citation type="journal article" date="2012" name="J. Bacteriol.">
        <title>Genome Sequence of Nitratireductor pacificus Type Strain pht-3B.</title>
        <authorList>
            <person name="Lai Q."/>
            <person name="Li G."/>
            <person name="Shao Z."/>
        </authorList>
    </citation>
    <scope>NUCLEOTIDE SEQUENCE [LARGE SCALE GENOMIC DNA]</scope>
    <source>
        <strain evidence="3">pht-3B</strain>
    </source>
</reference>
<dbReference type="STRING" id="391937.NA2_12314"/>
<dbReference type="PANTHER" id="PTHR30383">
    <property type="entry name" value="THIOESTERASE 1/PROTEASE 1/LYSOPHOSPHOLIPASE L1"/>
    <property type="match status" value="1"/>
</dbReference>
<comment type="caution">
    <text evidence="2">The sequence shown here is derived from an EMBL/GenBank/DDBJ whole genome shotgun (WGS) entry which is preliminary data.</text>
</comment>
<dbReference type="Gene3D" id="3.40.50.1110">
    <property type="entry name" value="SGNH hydrolase"/>
    <property type="match status" value="1"/>
</dbReference>
<sequence>MAFKSFPPFPPFTKISSLFLALILSLVLAGAARAEPVRIVGFGDSLMAGYGLGPGEAFPEMLEDALRDGGADVTVANAGVSGDTTSGGLARLEWSVPAEADIVILELGANDMLRGIPPASTEKNLDAIIEKLTGRGQRVVLAGMLAAPNLGPDYAAAFNPIYPRLAEKHGLTLIPFFLDGVAAETALLQSDGMHPNADGVARMVERMLPLIRKTIDEQKEEEA</sequence>
<evidence type="ECO:0000259" key="1">
    <source>
        <dbReference type="Pfam" id="PF13472"/>
    </source>
</evidence>
<keyword evidence="3" id="KW-1185">Reference proteome</keyword>
<organism evidence="2 3">
    <name type="scientific">Nitratireductor pacificus pht-3B</name>
    <dbReference type="NCBI Taxonomy" id="391937"/>
    <lineage>
        <taxon>Bacteria</taxon>
        <taxon>Pseudomonadati</taxon>
        <taxon>Pseudomonadota</taxon>
        <taxon>Alphaproteobacteria</taxon>
        <taxon>Hyphomicrobiales</taxon>
        <taxon>Phyllobacteriaceae</taxon>
        <taxon>Nitratireductor</taxon>
    </lineage>
</organism>
<dbReference type="Proteomes" id="UP000006786">
    <property type="component" value="Unassembled WGS sequence"/>
</dbReference>
<dbReference type="OrthoDB" id="9786188at2"/>
<protein>
    <submittedName>
        <fullName evidence="2">Lipolytic protein G-D-S-L</fullName>
    </submittedName>
</protein>
<dbReference type="PATRIC" id="fig|391937.3.peg.2530"/>
<dbReference type="SUPFAM" id="SSF52266">
    <property type="entry name" value="SGNH hydrolase"/>
    <property type="match status" value="1"/>
</dbReference>
<dbReference type="PANTHER" id="PTHR30383:SF24">
    <property type="entry name" value="THIOESTERASE 1_PROTEASE 1_LYSOPHOSPHOLIPASE L1"/>
    <property type="match status" value="1"/>
</dbReference>
<dbReference type="Pfam" id="PF13472">
    <property type="entry name" value="Lipase_GDSL_2"/>
    <property type="match status" value="1"/>
</dbReference>
<proteinExistence type="predicted"/>
<dbReference type="RefSeq" id="WP_008597254.1">
    <property type="nucleotide sequence ID" value="NZ_AMRM01000012.1"/>
</dbReference>
<name>K2M999_9HYPH</name>
<dbReference type="AlphaFoldDB" id="K2M999"/>
<dbReference type="InterPro" id="IPR051532">
    <property type="entry name" value="Ester_Hydrolysis_Enzymes"/>
</dbReference>